<feature type="transmembrane region" description="Helical" evidence="1">
    <location>
        <begin position="21"/>
        <end position="43"/>
    </location>
</feature>
<evidence type="ECO:0000313" key="3">
    <source>
        <dbReference type="Proteomes" id="UP000177269"/>
    </source>
</evidence>
<sequence length="587" mass="67985">MDTKILNPKKETYNRRKRRMFLAALIFAVLVGVFTAAPSFVFLKQVGSDYKEVWPAFDGDSLYYFARIGEILDGQKSINHPYFAEHKEEPYPQASAGEYFVAYVSKLLNTIPPIAQIWFDLFGSMLIFLLLFYFFRIFNPYHPILAVVLPFLFVTVITGGFFKPIHSQISFPLLILFLILWAHAVLHRKRGAAKIICAGIILGFLFLTYFYHWSFVVVILGVYAILEIFRRNYREVFRSGWILLIGIIVGLPYFYSVWAGLSAPNHAETMVRVGVYFSHLPETLPRLAVAIVWLASFVSVSWRYRLLGAKDNQILLTFLIANIIYPNHQIISGMIIQNANHWSWMPVFIYLLTGSYLIGKILASNERKSGKILITSIVCMLMIIPSARLSSFHFSWKRHLSGSQDYYLNIQRYGGLFSWINNNTKKGSVFLSDFDLMGFIPAYTHANVYYHTYAFNLPGSDLEIVERALISRIFEPEFYDDPHFGMTVDNRILWTQPAQTERNTHKIYDILGLEYEKKYDLRTEVAYVNSVLTGLGSDRYSINLLGKYRLDYIVWDKKTKQNWNLDVYPELELVFEEDGIAAYKLKK</sequence>
<feature type="transmembrane region" description="Helical" evidence="1">
    <location>
        <begin position="241"/>
        <end position="263"/>
    </location>
</feature>
<dbReference type="AlphaFoldDB" id="A0A1G2P0I4"/>
<feature type="transmembrane region" description="Helical" evidence="1">
    <location>
        <begin position="117"/>
        <end position="135"/>
    </location>
</feature>
<reference evidence="2 3" key="1">
    <citation type="journal article" date="2016" name="Nat. Commun.">
        <title>Thousands of microbial genomes shed light on interconnected biogeochemical processes in an aquifer system.</title>
        <authorList>
            <person name="Anantharaman K."/>
            <person name="Brown C.T."/>
            <person name="Hug L.A."/>
            <person name="Sharon I."/>
            <person name="Castelle C.J."/>
            <person name="Probst A.J."/>
            <person name="Thomas B.C."/>
            <person name="Singh A."/>
            <person name="Wilkins M.J."/>
            <person name="Karaoz U."/>
            <person name="Brodie E.L."/>
            <person name="Williams K.H."/>
            <person name="Hubbard S.S."/>
            <person name="Banfield J.F."/>
        </authorList>
    </citation>
    <scope>NUCLEOTIDE SEQUENCE [LARGE SCALE GENOMIC DNA]</scope>
</reference>
<evidence type="ECO:0008006" key="4">
    <source>
        <dbReference type="Google" id="ProtNLM"/>
    </source>
</evidence>
<name>A0A1G2P0I4_9BACT</name>
<feature type="transmembrane region" description="Helical" evidence="1">
    <location>
        <begin position="191"/>
        <end position="207"/>
    </location>
</feature>
<feature type="transmembrane region" description="Helical" evidence="1">
    <location>
        <begin position="314"/>
        <end position="336"/>
    </location>
</feature>
<feature type="transmembrane region" description="Helical" evidence="1">
    <location>
        <begin position="213"/>
        <end position="229"/>
    </location>
</feature>
<organism evidence="2 3">
    <name type="scientific">Candidatus Taylorbacteria bacterium RIFCSPLOWO2_12_FULL_43_20</name>
    <dbReference type="NCBI Taxonomy" id="1802332"/>
    <lineage>
        <taxon>Bacteria</taxon>
        <taxon>Candidatus Tayloriibacteriota</taxon>
    </lineage>
</organism>
<dbReference type="Proteomes" id="UP000177269">
    <property type="component" value="Unassembled WGS sequence"/>
</dbReference>
<feature type="transmembrane region" description="Helical" evidence="1">
    <location>
        <begin position="283"/>
        <end position="302"/>
    </location>
</feature>
<protein>
    <recommendedName>
        <fullName evidence="4">Glycosyltransferase RgtA/B/C/D-like domain-containing protein</fullName>
    </recommendedName>
</protein>
<evidence type="ECO:0000256" key="1">
    <source>
        <dbReference type="SAM" id="Phobius"/>
    </source>
</evidence>
<keyword evidence="1" id="KW-1133">Transmembrane helix</keyword>
<feature type="transmembrane region" description="Helical" evidence="1">
    <location>
        <begin position="342"/>
        <end position="363"/>
    </location>
</feature>
<accession>A0A1G2P0I4</accession>
<evidence type="ECO:0000313" key="2">
    <source>
        <dbReference type="EMBL" id="OHA41856.1"/>
    </source>
</evidence>
<dbReference type="EMBL" id="MHSK01000024">
    <property type="protein sequence ID" value="OHA41856.1"/>
    <property type="molecule type" value="Genomic_DNA"/>
</dbReference>
<keyword evidence="1" id="KW-0472">Membrane</keyword>
<keyword evidence="1" id="KW-0812">Transmembrane</keyword>
<feature type="transmembrane region" description="Helical" evidence="1">
    <location>
        <begin position="144"/>
        <end position="162"/>
    </location>
</feature>
<comment type="caution">
    <text evidence="2">The sequence shown here is derived from an EMBL/GenBank/DDBJ whole genome shotgun (WGS) entry which is preliminary data.</text>
</comment>
<feature type="transmembrane region" description="Helical" evidence="1">
    <location>
        <begin position="372"/>
        <end position="396"/>
    </location>
</feature>
<proteinExistence type="predicted"/>
<gene>
    <name evidence="2" type="ORF">A3G52_03410</name>
</gene>
<feature type="transmembrane region" description="Helical" evidence="1">
    <location>
        <begin position="168"/>
        <end position="186"/>
    </location>
</feature>